<dbReference type="OrthoDB" id="43556at2"/>
<evidence type="ECO:0000313" key="3">
    <source>
        <dbReference type="Proteomes" id="UP000077339"/>
    </source>
</evidence>
<proteinExistence type="predicted"/>
<dbReference type="InterPro" id="IPR025491">
    <property type="entry name" value="DUF4382"/>
</dbReference>
<evidence type="ECO:0000313" key="2">
    <source>
        <dbReference type="EMBL" id="OAA29930.1"/>
    </source>
</evidence>
<evidence type="ECO:0000259" key="1">
    <source>
        <dbReference type="Pfam" id="PF14321"/>
    </source>
</evidence>
<dbReference type="STRING" id="1453497.AT15_01240"/>
<sequence>MKKNLLWLLVILVAFVFSGCFLFPFNRSGSISVFLTDAVANIDDLERLDVQIDAVILISDEASVVVTDESTVVNILDLVGTEIMLATVDGTGVYDQLRFDVGDATATVRGKEYPVKVSSGTFKYNFKEPLDFSEEATLILDFDLSKSLKVQGQWDPDNVGNLHMTPVINMRHGELYDVEGEVTPHATPMLVALFPESDDYDDEDVLTTFTHRENPKWENGEFRFPKVEAGDYILKLYDDYYTDDGTDFDIDDLTPVATLAVTVPADYITIDLE</sequence>
<feature type="domain" description="DUF4382" evidence="1">
    <location>
        <begin position="29"/>
        <end position="152"/>
    </location>
</feature>
<comment type="caution">
    <text evidence="2">The sequence shown here is derived from an EMBL/GenBank/DDBJ whole genome shotgun (WGS) entry which is preliminary data.</text>
</comment>
<keyword evidence="3" id="KW-1185">Reference proteome</keyword>
<name>A0A176K0D6_9BACT</name>
<gene>
    <name evidence="2" type="ORF">AT15_01240</name>
</gene>
<protein>
    <recommendedName>
        <fullName evidence="1">DUF4382 domain-containing protein</fullName>
    </recommendedName>
</protein>
<dbReference type="EMBL" id="JFHK01000016">
    <property type="protein sequence ID" value="OAA29930.1"/>
    <property type="molecule type" value="Genomic_DNA"/>
</dbReference>
<dbReference type="Proteomes" id="UP000077339">
    <property type="component" value="Unassembled WGS sequence"/>
</dbReference>
<dbReference type="RefSeq" id="WP_068347910.1">
    <property type="nucleotide sequence ID" value="NZ_JFHK01000016.1"/>
</dbReference>
<dbReference type="Pfam" id="PF14321">
    <property type="entry name" value="DUF4382"/>
    <property type="match status" value="1"/>
</dbReference>
<dbReference type="AlphaFoldDB" id="A0A176K0D6"/>
<dbReference type="PROSITE" id="PS51257">
    <property type="entry name" value="PROKAR_LIPOPROTEIN"/>
    <property type="match status" value="1"/>
</dbReference>
<organism evidence="2 3">
    <name type="scientific">Kosmotoga arenicorallina S304</name>
    <dbReference type="NCBI Taxonomy" id="1453497"/>
    <lineage>
        <taxon>Bacteria</taxon>
        <taxon>Thermotogati</taxon>
        <taxon>Thermotogota</taxon>
        <taxon>Thermotogae</taxon>
        <taxon>Kosmotogales</taxon>
        <taxon>Kosmotogaceae</taxon>
        <taxon>Kosmotoga</taxon>
    </lineage>
</organism>
<reference evidence="2 3" key="1">
    <citation type="submission" date="2014-02" db="EMBL/GenBank/DDBJ databases">
        <title>Kosmotoga genome sequencing.</title>
        <authorList>
            <person name="Pollo S.M."/>
            <person name="Charchuk R."/>
            <person name="Nesbo C.L."/>
        </authorList>
    </citation>
    <scope>NUCLEOTIDE SEQUENCE [LARGE SCALE GENOMIC DNA]</scope>
    <source>
        <strain evidence="2 3">S304</strain>
    </source>
</reference>
<accession>A0A176K0D6</accession>
<dbReference type="PATRIC" id="fig|1453497.3.peg.258"/>